<comment type="caution">
    <text evidence="4">The sequence shown here is derived from an EMBL/GenBank/DDBJ whole genome shotgun (WGS) entry which is preliminary data.</text>
</comment>
<evidence type="ECO:0000256" key="3">
    <source>
        <dbReference type="SAM" id="SignalP"/>
    </source>
</evidence>
<keyword evidence="3" id="KW-0732">Signal</keyword>
<protein>
    <submittedName>
        <fullName evidence="4">Concanavalin A-like lectin/glucanases superfamily</fullName>
    </submittedName>
</protein>
<evidence type="ECO:0000256" key="2">
    <source>
        <dbReference type="PIRSR" id="PIRSR600250-51"/>
    </source>
</evidence>
<feature type="disulfide bond" evidence="2">
    <location>
        <begin position="116"/>
        <end position="199"/>
    </location>
</feature>
<dbReference type="PRINTS" id="PR00977">
    <property type="entry name" value="SCYTLDPTASE"/>
</dbReference>
<dbReference type="EMBL" id="JAPZBR010000002">
    <property type="protein sequence ID" value="KAJ5362743.1"/>
    <property type="molecule type" value="Genomic_DNA"/>
</dbReference>
<dbReference type="Pfam" id="PF01828">
    <property type="entry name" value="Peptidase_A4"/>
    <property type="match status" value="1"/>
</dbReference>
<keyword evidence="5" id="KW-1185">Reference proteome</keyword>
<evidence type="ECO:0000313" key="5">
    <source>
        <dbReference type="Proteomes" id="UP001148299"/>
    </source>
</evidence>
<accession>A0A9W9RS09</accession>
<dbReference type="GO" id="GO:0006508">
    <property type="term" value="P:proteolysis"/>
    <property type="evidence" value="ECO:0007669"/>
    <property type="project" value="InterPro"/>
</dbReference>
<dbReference type="PANTHER" id="PTHR37536">
    <property type="entry name" value="PUTATIVE (AFU_ORTHOLOGUE AFUA_3G02970)-RELATED"/>
    <property type="match status" value="1"/>
</dbReference>
<dbReference type="InterPro" id="IPR038656">
    <property type="entry name" value="Peptidase_G1_sf"/>
</dbReference>
<organism evidence="4 5">
    <name type="scientific">Penicillium brevicompactum</name>
    <dbReference type="NCBI Taxonomy" id="5074"/>
    <lineage>
        <taxon>Eukaryota</taxon>
        <taxon>Fungi</taxon>
        <taxon>Dikarya</taxon>
        <taxon>Ascomycota</taxon>
        <taxon>Pezizomycotina</taxon>
        <taxon>Eurotiomycetes</taxon>
        <taxon>Eurotiomycetidae</taxon>
        <taxon>Eurotiales</taxon>
        <taxon>Aspergillaceae</taxon>
        <taxon>Penicillium</taxon>
    </lineage>
</organism>
<sequence>MKYFATVIGVLLFSASVLAAPLTAQRQAFHARRQANRALGRGSSRPLKPGTAEVLYVNETTNEEYSSNWAGAVLIGNGYNHVTGEITVPVPRPPSGADDTTSYCASAWVGIDGDTCNTAILQTGVDICVQGGVVSSSAWYEWFPDYAHDFTDIKISTGDVVKITVDATSLSSGTAIIENRSTGKTVTEQFPHAIGANLCEFNAEWIVEDFSVNGGLAPFCNFGTVVFTDAVASAGGNLFGPSRGVVMEIYQDKILTTSSVTENSLTVSYL</sequence>
<dbReference type="InterPro" id="IPR000250">
    <property type="entry name" value="Peptidase_G1"/>
</dbReference>
<dbReference type="Gene3D" id="2.60.120.700">
    <property type="entry name" value="Peptidase G1"/>
    <property type="match status" value="1"/>
</dbReference>
<dbReference type="SUPFAM" id="SSF49899">
    <property type="entry name" value="Concanavalin A-like lectins/glucanases"/>
    <property type="match status" value="1"/>
</dbReference>
<dbReference type="Proteomes" id="UP001148299">
    <property type="component" value="Unassembled WGS sequence"/>
</dbReference>
<dbReference type="PANTHER" id="PTHR37536:SF3">
    <property type="entry name" value="PUTATIVE (AFU_ORTHOLOGUE AFUA_3G02970)-RELATED"/>
    <property type="match status" value="1"/>
</dbReference>
<gene>
    <name evidence="4" type="ORF">N7541_003587</name>
</gene>
<name>A0A9W9RS09_PENBR</name>
<feature type="chain" id="PRO_5040786720" evidence="3">
    <location>
        <begin position="20"/>
        <end position="270"/>
    </location>
</feature>
<proteinExistence type="predicted"/>
<feature type="active site" description="Proton acceptor" evidence="1">
    <location>
        <position position="208"/>
    </location>
</feature>
<dbReference type="CDD" id="cd13426">
    <property type="entry name" value="Peptidase_G1"/>
    <property type="match status" value="1"/>
</dbReference>
<keyword evidence="2" id="KW-1015">Disulfide bond</keyword>
<feature type="signal peptide" evidence="3">
    <location>
        <begin position="1"/>
        <end position="19"/>
    </location>
</feature>
<dbReference type="GO" id="GO:0070007">
    <property type="term" value="F:glutamic-type endopeptidase activity"/>
    <property type="evidence" value="ECO:0007669"/>
    <property type="project" value="InterPro"/>
</dbReference>
<reference evidence="4" key="1">
    <citation type="submission" date="2022-12" db="EMBL/GenBank/DDBJ databases">
        <authorList>
            <person name="Petersen C."/>
        </authorList>
    </citation>
    <scope>NUCLEOTIDE SEQUENCE</scope>
    <source>
        <strain evidence="4">IBT 35675</strain>
    </source>
</reference>
<feature type="disulfide bond" evidence="2">
    <location>
        <begin position="104"/>
        <end position="128"/>
    </location>
</feature>
<dbReference type="AlphaFoldDB" id="A0A9W9RS09"/>
<evidence type="ECO:0000256" key="1">
    <source>
        <dbReference type="PIRSR" id="PIRSR600250-50"/>
    </source>
</evidence>
<reference evidence="4" key="2">
    <citation type="journal article" date="2023" name="IMA Fungus">
        <title>Comparative genomic study of the Penicillium genus elucidates a diverse pangenome and 15 lateral gene transfer events.</title>
        <authorList>
            <person name="Petersen C."/>
            <person name="Sorensen T."/>
            <person name="Nielsen M.R."/>
            <person name="Sondergaard T.E."/>
            <person name="Sorensen J.L."/>
            <person name="Fitzpatrick D.A."/>
            <person name="Frisvad J.C."/>
            <person name="Nielsen K.L."/>
        </authorList>
    </citation>
    <scope>NUCLEOTIDE SEQUENCE</scope>
    <source>
        <strain evidence="4">IBT 35675</strain>
    </source>
</reference>
<evidence type="ECO:0000313" key="4">
    <source>
        <dbReference type="EMBL" id="KAJ5362743.1"/>
    </source>
</evidence>
<dbReference type="InterPro" id="IPR013320">
    <property type="entry name" value="ConA-like_dom_sf"/>
</dbReference>